<evidence type="ECO:0000313" key="1">
    <source>
        <dbReference type="EMBL" id="KPZ15195.1"/>
    </source>
</evidence>
<dbReference type="Proteomes" id="UP000050384">
    <property type="component" value="Unassembled WGS sequence"/>
</dbReference>
<dbReference type="RefSeq" id="WP_057426071.1">
    <property type="nucleotide sequence ID" value="NZ_LJRI01000013.1"/>
</dbReference>
<dbReference type="PATRIC" id="fig|264459.3.peg.1990"/>
<comment type="caution">
    <text evidence="1">The sequence shown here is derived from an EMBL/GenBank/DDBJ whole genome shotgun (WGS) entry which is preliminary data.</text>
</comment>
<evidence type="ECO:0000313" key="2">
    <source>
        <dbReference type="Proteomes" id="UP000050384"/>
    </source>
</evidence>
<reference evidence="1 2" key="1">
    <citation type="submission" date="2015-09" db="EMBL/GenBank/DDBJ databases">
        <title>Genome announcement of multiple Pseudomonas syringae strains.</title>
        <authorList>
            <person name="Thakur S."/>
            <person name="Wang P.W."/>
            <person name="Gong Y."/>
            <person name="Weir B.S."/>
            <person name="Guttman D.S."/>
        </authorList>
    </citation>
    <scope>NUCLEOTIDE SEQUENCE [LARGE SCALE GENOMIC DNA]</scope>
    <source>
        <strain evidence="1 2">ICMP16929</strain>
    </source>
</reference>
<dbReference type="EMBL" id="LJRI01000013">
    <property type="protein sequence ID" value="KPZ15195.1"/>
    <property type="molecule type" value="Genomic_DNA"/>
</dbReference>
<dbReference type="AlphaFoldDB" id="A0A0Q0ELE8"/>
<sequence length="106" mass="12185">MIKDELFAGVLVEIERVWGEPGFGGEFEAYGWLLENYGITEEDDNRWMDICAQDRSELEHALADLTKDQRAEIEEFLANDARVTDFLKGLLQRYQSSGAVYPHREG</sequence>
<proteinExistence type="predicted"/>
<gene>
    <name evidence="1" type="ORF">ALO94_01104</name>
</gene>
<name>A0A0Q0ELE8_PSESX</name>
<protein>
    <submittedName>
        <fullName evidence="1">Uncharacterized protein</fullName>
    </submittedName>
</protein>
<accession>A0A0Q0ELE8</accession>
<organism evidence="1 2">
    <name type="scientific">Pseudomonas syringae pv. spinaceae</name>
    <dbReference type="NCBI Taxonomy" id="264459"/>
    <lineage>
        <taxon>Bacteria</taxon>
        <taxon>Pseudomonadati</taxon>
        <taxon>Pseudomonadota</taxon>
        <taxon>Gammaproteobacteria</taxon>
        <taxon>Pseudomonadales</taxon>
        <taxon>Pseudomonadaceae</taxon>
        <taxon>Pseudomonas</taxon>
        <taxon>Pseudomonas syringae</taxon>
    </lineage>
</organism>